<feature type="transmembrane region" description="Helical" evidence="1">
    <location>
        <begin position="6"/>
        <end position="25"/>
    </location>
</feature>
<name>A0ABT2HTX9_9MICO</name>
<dbReference type="Proteomes" id="UP001525379">
    <property type="component" value="Unassembled WGS sequence"/>
</dbReference>
<sequence>MGEGQLIIKIALIAVLAIVGLLLVVPGRGARGQAIQRLSLLLALFLGVLAVIFPDATTSVANFLGIGRGVDLLFYASIVAAIGYVVTTTLRLRKADRDFTILARKVALLEANLREGHDTLPEPPASEPIRPQH</sequence>
<dbReference type="Pfam" id="PF10066">
    <property type="entry name" value="DUF2304"/>
    <property type="match status" value="1"/>
</dbReference>
<dbReference type="InterPro" id="IPR019277">
    <property type="entry name" value="DUF2304"/>
</dbReference>
<evidence type="ECO:0000313" key="2">
    <source>
        <dbReference type="EMBL" id="MCT2041752.1"/>
    </source>
</evidence>
<feature type="transmembrane region" description="Helical" evidence="1">
    <location>
        <begin position="73"/>
        <end position="92"/>
    </location>
</feature>
<feature type="transmembrane region" description="Helical" evidence="1">
    <location>
        <begin position="37"/>
        <end position="53"/>
    </location>
</feature>
<protein>
    <submittedName>
        <fullName evidence="2">DUF2304 domain-containing protein</fullName>
    </submittedName>
</protein>
<evidence type="ECO:0000256" key="1">
    <source>
        <dbReference type="SAM" id="Phobius"/>
    </source>
</evidence>
<gene>
    <name evidence="2" type="ORF">M3D15_00115</name>
</gene>
<keyword evidence="3" id="KW-1185">Reference proteome</keyword>
<comment type="caution">
    <text evidence="2">The sequence shown here is derived from an EMBL/GenBank/DDBJ whole genome shotgun (WGS) entry which is preliminary data.</text>
</comment>
<keyword evidence="1" id="KW-0812">Transmembrane</keyword>
<keyword evidence="1" id="KW-1133">Transmembrane helix</keyword>
<reference evidence="2 3" key="1">
    <citation type="submission" date="2022-04" db="EMBL/GenBank/DDBJ databases">
        <title>Human microbiome associated bacterial genomes.</title>
        <authorList>
            <person name="Sandstrom S."/>
            <person name="Salamzade R."/>
            <person name="Kalan L.R."/>
        </authorList>
    </citation>
    <scope>NUCLEOTIDE SEQUENCE [LARGE SCALE GENOMIC DNA]</scope>
    <source>
        <strain evidence="3">p3-SID1799</strain>
    </source>
</reference>
<dbReference type="RefSeq" id="WP_206395126.1">
    <property type="nucleotide sequence ID" value="NZ_JAFDPW010000002.1"/>
</dbReference>
<keyword evidence="1" id="KW-0472">Membrane</keyword>
<proteinExistence type="predicted"/>
<evidence type="ECO:0000313" key="3">
    <source>
        <dbReference type="Proteomes" id="UP001525379"/>
    </source>
</evidence>
<accession>A0ABT2HTX9</accession>
<organism evidence="2 3">
    <name type="scientific">Pseudoclavibacter albus</name>
    <dbReference type="NCBI Taxonomy" id="272241"/>
    <lineage>
        <taxon>Bacteria</taxon>
        <taxon>Bacillati</taxon>
        <taxon>Actinomycetota</taxon>
        <taxon>Actinomycetes</taxon>
        <taxon>Micrococcales</taxon>
        <taxon>Microbacteriaceae</taxon>
        <taxon>Pseudoclavibacter</taxon>
    </lineage>
</organism>
<dbReference type="EMBL" id="JALXSQ010000001">
    <property type="protein sequence ID" value="MCT2041752.1"/>
    <property type="molecule type" value="Genomic_DNA"/>
</dbReference>